<name>A0A5J9VJN7_9POAL</name>
<gene>
    <name evidence="1" type="ORF">EJB05_17597</name>
</gene>
<evidence type="ECO:0000313" key="1">
    <source>
        <dbReference type="EMBL" id="TVU35696.1"/>
    </source>
</evidence>
<dbReference type="Gramene" id="TVU35696">
    <property type="protein sequence ID" value="TVU35696"/>
    <property type="gene ID" value="EJB05_17597"/>
</dbReference>
<organism evidence="1 2">
    <name type="scientific">Eragrostis curvula</name>
    <name type="common">weeping love grass</name>
    <dbReference type="NCBI Taxonomy" id="38414"/>
    <lineage>
        <taxon>Eukaryota</taxon>
        <taxon>Viridiplantae</taxon>
        <taxon>Streptophyta</taxon>
        <taxon>Embryophyta</taxon>
        <taxon>Tracheophyta</taxon>
        <taxon>Spermatophyta</taxon>
        <taxon>Magnoliopsida</taxon>
        <taxon>Liliopsida</taxon>
        <taxon>Poales</taxon>
        <taxon>Poaceae</taxon>
        <taxon>PACMAD clade</taxon>
        <taxon>Chloridoideae</taxon>
        <taxon>Eragrostideae</taxon>
        <taxon>Eragrostidinae</taxon>
        <taxon>Eragrostis</taxon>
    </lineage>
</organism>
<evidence type="ECO:0000313" key="2">
    <source>
        <dbReference type="Proteomes" id="UP000324897"/>
    </source>
</evidence>
<accession>A0A5J9VJN7</accession>
<proteinExistence type="predicted"/>
<protein>
    <submittedName>
        <fullName evidence="1">Uncharacterized protein</fullName>
    </submittedName>
</protein>
<comment type="caution">
    <text evidence="1">The sequence shown here is derived from an EMBL/GenBank/DDBJ whole genome shotgun (WGS) entry which is preliminary data.</text>
</comment>
<keyword evidence="2" id="KW-1185">Reference proteome</keyword>
<reference evidence="1 2" key="1">
    <citation type="journal article" date="2019" name="Sci. Rep.">
        <title>A high-quality genome of Eragrostis curvula grass provides insights into Poaceae evolution and supports new strategies to enhance forage quality.</title>
        <authorList>
            <person name="Carballo J."/>
            <person name="Santos B.A.C.M."/>
            <person name="Zappacosta D."/>
            <person name="Garbus I."/>
            <person name="Selva J.P."/>
            <person name="Gallo C.A."/>
            <person name="Diaz A."/>
            <person name="Albertini E."/>
            <person name="Caccamo M."/>
            <person name="Echenique V."/>
        </authorList>
    </citation>
    <scope>NUCLEOTIDE SEQUENCE [LARGE SCALE GENOMIC DNA]</scope>
    <source>
        <strain evidence="2">cv. Victoria</strain>
        <tissue evidence="1">Leaf</tissue>
    </source>
</reference>
<dbReference type="EMBL" id="RWGY01000009">
    <property type="protein sequence ID" value="TVU35696.1"/>
    <property type="molecule type" value="Genomic_DNA"/>
</dbReference>
<dbReference type="Proteomes" id="UP000324897">
    <property type="component" value="Unassembled WGS sequence"/>
</dbReference>
<dbReference type="AlphaFoldDB" id="A0A5J9VJN7"/>
<sequence length="178" mass="18970">MAGINASDLGIEGIDAALACAVIVTRARRGRSSRSAAVHAVAPDLPARTPAASPSSIALRAHRAVTSVDARSGNSSSKHLVVVVLQHLTGDPPRDPAGRHLALWWWSSWQLILHHALDRGGCRIWNFPIEFVTGFRHYEKAPPGDSPRDPAGGHLVVVVLVAADCASRPDRGGCRETF</sequence>